<keyword evidence="2" id="KW-1185">Reference proteome</keyword>
<protein>
    <submittedName>
        <fullName evidence="1">Uncharacterized protein</fullName>
    </submittedName>
</protein>
<sequence length="50" mass="5579">MSKELGGNQLFSFTPNFITEKMLRDRVPEGGGAYLELILDAVNDKEIYGT</sequence>
<gene>
    <name evidence="1" type="ORF">PM10SUCC1_02050</name>
</gene>
<name>A0A9W6GIQ0_9FUSO</name>
<dbReference type="EMBL" id="BSDY01000001">
    <property type="protein sequence ID" value="GLI54690.1"/>
    <property type="molecule type" value="Genomic_DNA"/>
</dbReference>
<reference evidence="1" key="1">
    <citation type="submission" date="2022-12" db="EMBL/GenBank/DDBJ databases">
        <title>Reference genome sequencing for broad-spectrum identification of bacterial and archaeal isolates by mass spectrometry.</title>
        <authorList>
            <person name="Sekiguchi Y."/>
            <person name="Tourlousse D.M."/>
        </authorList>
    </citation>
    <scope>NUCLEOTIDE SEQUENCE</scope>
    <source>
        <strain evidence="1">10succ1</strain>
    </source>
</reference>
<organism evidence="1 2">
    <name type="scientific">Propionigenium maris DSM 9537</name>
    <dbReference type="NCBI Taxonomy" id="1123000"/>
    <lineage>
        <taxon>Bacteria</taxon>
        <taxon>Fusobacteriati</taxon>
        <taxon>Fusobacteriota</taxon>
        <taxon>Fusobacteriia</taxon>
        <taxon>Fusobacteriales</taxon>
        <taxon>Fusobacteriaceae</taxon>
        <taxon>Propionigenium</taxon>
    </lineage>
</organism>
<dbReference type="Proteomes" id="UP001144471">
    <property type="component" value="Unassembled WGS sequence"/>
</dbReference>
<proteinExistence type="predicted"/>
<comment type="caution">
    <text evidence="1">The sequence shown here is derived from an EMBL/GenBank/DDBJ whole genome shotgun (WGS) entry which is preliminary data.</text>
</comment>
<evidence type="ECO:0000313" key="1">
    <source>
        <dbReference type="EMBL" id="GLI54690.1"/>
    </source>
</evidence>
<dbReference type="AlphaFoldDB" id="A0A9W6GIQ0"/>
<accession>A0A9W6GIQ0</accession>
<evidence type="ECO:0000313" key="2">
    <source>
        <dbReference type="Proteomes" id="UP001144471"/>
    </source>
</evidence>